<sequence>MPLTALAMTGAIFVHGSSKGHVHLSAHGTDKKERKTRDGEKEFLQGESYYLDWMQSGFESLMGAREEVEQYKDTVLMSSSRKTEGQRTCGYTACGSEALEAEHADGRAQRSEGGQILVQLIALKAEEEGEGKGRESLRTQEEGGKKGGSSEQQASRHQFEPSRPSITKSAHGPSEFESLCHRRGQAKSRRLPAVAYHYNSTRR</sequence>
<dbReference type="EMBL" id="JARKIE010000284">
    <property type="protein sequence ID" value="KAJ7658040.1"/>
    <property type="molecule type" value="Genomic_DNA"/>
</dbReference>
<feature type="region of interest" description="Disordered" evidence="1">
    <location>
        <begin position="127"/>
        <end position="203"/>
    </location>
</feature>
<protein>
    <submittedName>
        <fullName evidence="3">Uncharacterized protein</fullName>
    </submittedName>
</protein>
<dbReference type="AlphaFoldDB" id="A0AAD7D3C7"/>
<feature type="compositionally biased region" description="Basic and acidic residues" evidence="1">
    <location>
        <begin position="127"/>
        <end position="145"/>
    </location>
</feature>
<comment type="caution">
    <text evidence="3">The sequence shown here is derived from an EMBL/GenBank/DDBJ whole genome shotgun (WGS) entry which is preliminary data.</text>
</comment>
<proteinExistence type="predicted"/>
<evidence type="ECO:0000313" key="4">
    <source>
        <dbReference type="Proteomes" id="UP001221757"/>
    </source>
</evidence>
<evidence type="ECO:0000313" key="3">
    <source>
        <dbReference type="EMBL" id="KAJ7676225.1"/>
    </source>
</evidence>
<dbReference type="EMBL" id="JARKIE010000145">
    <property type="protein sequence ID" value="KAJ7676225.1"/>
    <property type="molecule type" value="Genomic_DNA"/>
</dbReference>
<evidence type="ECO:0000256" key="1">
    <source>
        <dbReference type="SAM" id="MobiDB-lite"/>
    </source>
</evidence>
<feature type="compositionally biased region" description="Basic residues" evidence="1">
    <location>
        <begin position="181"/>
        <end position="190"/>
    </location>
</feature>
<name>A0AAD7D3C7_MYCRO</name>
<dbReference type="Proteomes" id="UP001221757">
    <property type="component" value="Unassembled WGS sequence"/>
</dbReference>
<keyword evidence="4" id="KW-1185">Reference proteome</keyword>
<accession>A0AAD7D3C7</accession>
<reference evidence="3" key="1">
    <citation type="submission" date="2023-03" db="EMBL/GenBank/DDBJ databases">
        <title>Massive genome expansion in bonnet fungi (Mycena s.s.) driven by repeated elements and novel gene families across ecological guilds.</title>
        <authorList>
            <consortium name="Lawrence Berkeley National Laboratory"/>
            <person name="Harder C.B."/>
            <person name="Miyauchi S."/>
            <person name="Viragh M."/>
            <person name="Kuo A."/>
            <person name="Thoen E."/>
            <person name="Andreopoulos B."/>
            <person name="Lu D."/>
            <person name="Skrede I."/>
            <person name="Drula E."/>
            <person name="Henrissat B."/>
            <person name="Morin E."/>
            <person name="Kohler A."/>
            <person name="Barry K."/>
            <person name="LaButti K."/>
            <person name="Morin E."/>
            <person name="Salamov A."/>
            <person name="Lipzen A."/>
            <person name="Mereny Z."/>
            <person name="Hegedus B."/>
            <person name="Baldrian P."/>
            <person name="Stursova M."/>
            <person name="Weitz H."/>
            <person name="Taylor A."/>
            <person name="Grigoriev I.V."/>
            <person name="Nagy L.G."/>
            <person name="Martin F."/>
            <person name="Kauserud H."/>
        </authorList>
    </citation>
    <scope>NUCLEOTIDE SEQUENCE</scope>
    <source>
        <strain evidence="3">CBHHK067</strain>
    </source>
</reference>
<gene>
    <name evidence="3" type="ORF">B0H17DRAFT_1182779</name>
    <name evidence="2" type="ORF">B0H17DRAFT_1185722</name>
</gene>
<evidence type="ECO:0000313" key="2">
    <source>
        <dbReference type="EMBL" id="KAJ7658040.1"/>
    </source>
</evidence>
<organism evidence="3 4">
    <name type="scientific">Mycena rosella</name>
    <name type="common">Pink bonnet</name>
    <name type="synonym">Agaricus rosellus</name>
    <dbReference type="NCBI Taxonomy" id="1033263"/>
    <lineage>
        <taxon>Eukaryota</taxon>
        <taxon>Fungi</taxon>
        <taxon>Dikarya</taxon>
        <taxon>Basidiomycota</taxon>
        <taxon>Agaricomycotina</taxon>
        <taxon>Agaricomycetes</taxon>
        <taxon>Agaricomycetidae</taxon>
        <taxon>Agaricales</taxon>
        <taxon>Marasmiineae</taxon>
        <taxon>Mycenaceae</taxon>
        <taxon>Mycena</taxon>
    </lineage>
</organism>